<feature type="signal peptide" evidence="1">
    <location>
        <begin position="1"/>
        <end position="17"/>
    </location>
</feature>
<reference evidence="2" key="1">
    <citation type="submission" date="2022-03" db="EMBL/GenBank/DDBJ databases">
        <authorList>
            <person name="Martin H S."/>
        </authorList>
    </citation>
    <scope>NUCLEOTIDE SEQUENCE</scope>
</reference>
<accession>A0ABN8IL73</accession>
<dbReference type="Proteomes" id="UP000837857">
    <property type="component" value="Chromosome 28"/>
</dbReference>
<evidence type="ECO:0000256" key="1">
    <source>
        <dbReference type="SAM" id="SignalP"/>
    </source>
</evidence>
<dbReference type="EMBL" id="OW152840">
    <property type="protein sequence ID" value="CAH2061668.1"/>
    <property type="molecule type" value="Genomic_DNA"/>
</dbReference>
<feature type="non-terminal residue" evidence="2">
    <location>
        <position position="806"/>
    </location>
</feature>
<sequence length="806" mass="90343">MLSGLLLLFCSANAALAEDTGTLGALNELLLQSNYLPGVPVGIHQSEVAPTLTKTQSTHDCPATKILQQIEGILSKLLNEDYGRNNPNENIVRQDDPDNVDLLTGEVGSENLIIPMSKIRSLKQLLENSKLQKKLRTKITVRYQLPSVEDLDCKQTLARILQMLKESNYLREHHRTCGANDNCPTENFVEIKNNGHNNVLSTAINQGKNYEPSIYPSLSNNQASAIFNGVPESQNQDLSNLLKQLLSIKTNNEILTTKEQIHVNNNTHSDYDQLSKPTKELKNEINVDTLIPKDSVQDSTKNFQVNNKPYQVDIIEQVLSPSVETTNENANLSKIIADTLLYKGQTSLKQNPNLDKKPDNLLLTTTNEANIVSLVPSNYSENIENNISNDGETITNIETIAPNNDVQMTNIEGQKEGFLNIVDYISDANLKDSPKNITTNKITPVIDEVKQKGDYNDLINNLLKYQLQKVQPASLQTNEKYLGISPYYVNRDVILNNIKNPSPSAIPNIPVYQTPYQIGTGFNGYYTNYLNPYNQYSNLNLLNQRPNPLNNQNMLYQTSYGKANPYFVNPKLIDNTKHDGQQLYAPYNLPNLQRMVGVSNQAELNSAPDNNGVVELTYMLKQPKPVVYQPVYFVKYRLPYESFVRSLRELLVRKPQLRTDPAKLYQELLAISKIAEISPTLQGLGKQQLMQMVTTNGALVKTKVLKINETALDKQLESVQNFNSMLAPNEIVNVKYSIEANKQPENSGKPKLATVLSDQSEISKKYLDLILHPQKNVGNVKEVVNTELPSTKLLQGYDVPNIPPLG</sequence>
<feature type="chain" id="PRO_5047048056" evidence="1">
    <location>
        <begin position="18"/>
        <end position="806"/>
    </location>
</feature>
<protein>
    <submittedName>
        <fullName evidence="2">Uncharacterized protein</fullName>
    </submittedName>
</protein>
<gene>
    <name evidence="2" type="ORF">IPOD504_LOCUS11351</name>
</gene>
<proteinExistence type="predicted"/>
<name>A0ABN8IL73_9NEOP</name>
<evidence type="ECO:0000313" key="2">
    <source>
        <dbReference type="EMBL" id="CAH2061668.1"/>
    </source>
</evidence>
<keyword evidence="3" id="KW-1185">Reference proteome</keyword>
<keyword evidence="1" id="KW-0732">Signal</keyword>
<evidence type="ECO:0000313" key="3">
    <source>
        <dbReference type="Proteomes" id="UP000837857"/>
    </source>
</evidence>
<organism evidence="2 3">
    <name type="scientific">Iphiclides podalirius</name>
    <name type="common">scarce swallowtail</name>
    <dbReference type="NCBI Taxonomy" id="110791"/>
    <lineage>
        <taxon>Eukaryota</taxon>
        <taxon>Metazoa</taxon>
        <taxon>Ecdysozoa</taxon>
        <taxon>Arthropoda</taxon>
        <taxon>Hexapoda</taxon>
        <taxon>Insecta</taxon>
        <taxon>Pterygota</taxon>
        <taxon>Neoptera</taxon>
        <taxon>Endopterygota</taxon>
        <taxon>Lepidoptera</taxon>
        <taxon>Glossata</taxon>
        <taxon>Ditrysia</taxon>
        <taxon>Papilionoidea</taxon>
        <taxon>Papilionidae</taxon>
        <taxon>Papilioninae</taxon>
        <taxon>Iphiclides</taxon>
    </lineage>
</organism>